<name>A0A060T877_BLAAD</name>
<evidence type="ECO:0000259" key="7">
    <source>
        <dbReference type="Pfam" id="PF00135"/>
    </source>
</evidence>
<dbReference type="EMBL" id="HG937693">
    <property type="protein sequence ID" value="CDP35391.1"/>
    <property type="molecule type" value="Genomic_DNA"/>
</dbReference>
<comment type="similarity">
    <text evidence="2 6">Belongs to the type-B carboxylesterase/lipase family.</text>
</comment>
<dbReference type="EC" id="3.1.1.-" evidence="6"/>
<dbReference type="InterPro" id="IPR050654">
    <property type="entry name" value="AChE-related_enzymes"/>
</dbReference>
<feature type="chain" id="PRO_5005102520" description="Carboxylic ester hydrolase" evidence="6">
    <location>
        <begin position="21"/>
        <end position="563"/>
    </location>
</feature>
<evidence type="ECO:0000256" key="3">
    <source>
        <dbReference type="ARBA" id="ARBA00022801"/>
    </source>
</evidence>
<accession>A0A060T877</accession>
<evidence type="ECO:0000256" key="2">
    <source>
        <dbReference type="ARBA" id="ARBA00005964"/>
    </source>
</evidence>
<dbReference type="SUPFAM" id="SSF53474">
    <property type="entry name" value="alpha/beta-Hydrolases"/>
    <property type="match status" value="1"/>
</dbReference>
<dbReference type="InterPro" id="IPR019826">
    <property type="entry name" value="Carboxylesterase_B_AS"/>
</dbReference>
<keyword evidence="5" id="KW-0443">Lipid metabolism</keyword>
<dbReference type="PANTHER" id="PTHR43918:SF4">
    <property type="entry name" value="CARBOXYLIC ESTER HYDROLASE"/>
    <property type="match status" value="1"/>
</dbReference>
<protein>
    <recommendedName>
        <fullName evidence="6">Carboxylic ester hydrolase</fullName>
        <ecNumber evidence="6">3.1.1.-</ecNumber>
    </recommendedName>
</protein>
<evidence type="ECO:0000256" key="6">
    <source>
        <dbReference type="RuleBase" id="RU361235"/>
    </source>
</evidence>
<dbReference type="GO" id="GO:0004806">
    <property type="term" value="F:triacylglycerol lipase activity"/>
    <property type="evidence" value="ECO:0007669"/>
    <property type="project" value="UniProtKB-EC"/>
</dbReference>
<dbReference type="Gene3D" id="3.40.50.1820">
    <property type="entry name" value="alpha/beta hydrolase"/>
    <property type="match status" value="1"/>
</dbReference>
<sequence>MIPAQLIATAVLALASLGSSAPLNSPPTVTVTNGTLTGKHLASFNQDAFLGIPYAQPPVGDLRFAPAKPIASSWGTKEATDYGSACFYVSNSPDNIGLPLSEDCLTINVVRPAGCEGQNLPVGLWIHGGGNNWGASARELYNLSYPVQQSVEGGTPIIGVSINYRTNGFGFLASKEVDDIKGLNNGLKDQRLAIRWVQENIAAFGGDPSQVTIWGESAGSGAVAYQMLAYGETENPPFQRGIMESGNIGALATLEDDVNRNTFGLVLESANCIDEADPLACLRKLPASQLSQIFNETYMTTGMSFGPVVDYDFIPDLPLKLLNDGNFAKIPVIVGANSDEGTSSTFGNVNTTTEVELSVKSEYPYITDDIVENLLQLYPDDPALGCPFNTGDLYSKETYGLQYKRGNAIAGDLHMVGPRRRSSRVYSKYSDVYAYNFNVSDYGTDPSAGASHFQEVVYVFDNPTNLTGTKTAPMGPDPDGSKKKLGDLMSRFFMSFIATGDPNNANYYQDYKPWPVYANNEEVYYFHLDDSYPIADDFRKDPIDYIIDKVDMQYITYGYPSTA</sequence>
<reference evidence="8" key="2">
    <citation type="submission" date="2014-06" db="EMBL/GenBank/DDBJ databases">
        <title>The complete genome of Blastobotrys (Arxula) adeninivorans LS3 - a yeast of biotechnological interest.</title>
        <authorList>
            <person name="Kunze G."/>
            <person name="Gaillardin C."/>
            <person name="Czernicka M."/>
            <person name="Durrens P."/>
            <person name="Martin T."/>
            <person name="Boer E."/>
            <person name="Gabaldon T."/>
            <person name="Cruz J."/>
            <person name="Talla E."/>
            <person name="Marck C."/>
            <person name="Goffeau A."/>
            <person name="Barbe V."/>
            <person name="Baret P."/>
            <person name="Baronian K."/>
            <person name="Beier S."/>
            <person name="Bleykasten C."/>
            <person name="Bode R."/>
            <person name="Casaregola S."/>
            <person name="Despons L."/>
            <person name="Fairhead C."/>
            <person name="Giersberg M."/>
            <person name="Gierski P."/>
            <person name="Hahnel U."/>
            <person name="Hartmann A."/>
            <person name="Jankowska D."/>
            <person name="Jubin C."/>
            <person name="Jung P."/>
            <person name="Lafontaine I."/>
            <person name="Leh-Louis V."/>
            <person name="Lemaire M."/>
            <person name="Marcet-Houben M."/>
            <person name="Mascher M."/>
            <person name="Morel G."/>
            <person name="Richard G.-F."/>
            <person name="Riechen J."/>
            <person name="Sacerdot C."/>
            <person name="Sarkar A."/>
            <person name="Savel G."/>
            <person name="Schacherer J."/>
            <person name="Sherman D."/>
            <person name="Straub M.-L."/>
            <person name="Stein N."/>
            <person name="Thierry A."/>
            <person name="Trautwein-Schult A."/>
            <person name="Westhof E."/>
            <person name="Worch S."/>
            <person name="Dujon B."/>
            <person name="Souciet J.-L."/>
            <person name="Wincker P."/>
            <person name="Scholz U."/>
            <person name="Neuveglise N."/>
        </authorList>
    </citation>
    <scope>NUCLEOTIDE SEQUENCE</scope>
    <source>
        <strain evidence="8">LS3</strain>
    </source>
</reference>
<dbReference type="InterPro" id="IPR002018">
    <property type="entry name" value="CarbesteraseB"/>
</dbReference>
<dbReference type="PROSITE" id="PS00941">
    <property type="entry name" value="CARBOXYLESTERASE_B_2"/>
    <property type="match status" value="1"/>
</dbReference>
<keyword evidence="6" id="KW-0732">Signal</keyword>
<keyword evidence="3 6" id="KW-0378">Hydrolase</keyword>
<gene>
    <name evidence="8" type="ORF">GNLVRS02_ARAD1C34496g</name>
</gene>
<dbReference type="GO" id="GO:0016042">
    <property type="term" value="P:lipid catabolic process"/>
    <property type="evidence" value="ECO:0007669"/>
    <property type="project" value="UniProtKB-KW"/>
</dbReference>
<dbReference type="Pfam" id="PF00135">
    <property type="entry name" value="COesterase"/>
    <property type="match status" value="1"/>
</dbReference>
<keyword evidence="4" id="KW-0442">Lipid degradation</keyword>
<dbReference type="PANTHER" id="PTHR43918">
    <property type="entry name" value="ACETYLCHOLINESTERASE"/>
    <property type="match status" value="1"/>
</dbReference>
<dbReference type="PROSITE" id="PS00122">
    <property type="entry name" value="CARBOXYLESTERASE_B_1"/>
    <property type="match status" value="1"/>
</dbReference>
<dbReference type="InterPro" id="IPR019819">
    <property type="entry name" value="Carboxylesterase_B_CS"/>
</dbReference>
<proteinExistence type="inferred from homology"/>
<feature type="domain" description="Carboxylesterase type B" evidence="7">
    <location>
        <begin position="26"/>
        <end position="532"/>
    </location>
</feature>
<reference evidence="8" key="1">
    <citation type="submission" date="2014-02" db="EMBL/GenBank/DDBJ databases">
        <authorList>
            <person name="Genoscope - CEA"/>
        </authorList>
    </citation>
    <scope>NUCLEOTIDE SEQUENCE</scope>
    <source>
        <strain evidence="8">LS3</strain>
    </source>
</reference>
<feature type="signal peptide" evidence="6">
    <location>
        <begin position="1"/>
        <end position="20"/>
    </location>
</feature>
<evidence type="ECO:0000256" key="5">
    <source>
        <dbReference type="ARBA" id="ARBA00023098"/>
    </source>
</evidence>
<dbReference type="PhylomeDB" id="A0A060T877"/>
<comment type="catalytic activity">
    <reaction evidence="1">
        <text>a triacylglycerol + H2O = a diacylglycerol + a fatty acid + H(+)</text>
        <dbReference type="Rhea" id="RHEA:12044"/>
        <dbReference type="ChEBI" id="CHEBI:15377"/>
        <dbReference type="ChEBI" id="CHEBI:15378"/>
        <dbReference type="ChEBI" id="CHEBI:17855"/>
        <dbReference type="ChEBI" id="CHEBI:18035"/>
        <dbReference type="ChEBI" id="CHEBI:28868"/>
        <dbReference type="EC" id="3.1.1.3"/>
    </reaction>
</comment>
<organism evidence="8">
    <name type="scientific">Blastobotrys adeninivorans</name>
    <name type="common">Yeast</name>
    <name type="synonym">Arxula adeninivorans</name>
    <dbReference type="NCBI Taxonomy" id="409370"/>
    <lineage>
        <taxon>Eukaryota</taxon>
        <taxon>Fungi</taxon>
        <taxon>Dikarya</taxon>
        <taxon>Ascomycota</taxon>
        <taxon>Saccharomycotina</taxon>
        <taxon>Dipodascomycetes</taxon>
        <taxon>Dipodascales</taxon>
        <taxon>Trichomonascaceae</taxon>
        <taxon>Blastobotrys</taxon>
    </lineage>
</organism>
<dbReference type="InterPro" id="IPR029058">
    <property type="entry name" value="AB_hydrolase_fold"/>
</dbReference>
<dbReference type="AlphaFoldDB" id="A0A060T877"/>
<dbReference type="ESTHER" id="blaad-a0a060t877">
    <property type="family name" value="Fungal_carboxylesterase_lipase"/>
</dbReference>
<evidence type="ECO:0000313" key="8">
    <source>
        <dbReference type="EMBL" id="CDP35391.1"/>
    </source>
</evidence>
<evidence type="ECO:0000256" key="4">
    <source>
        <dbReference type="ARBA" id="ARBA00022963"/>
    </source>
</evidence>
<evidence type="ECO:0000256" key="1">
    <source>
        <dbReference type="ARBA" id="ARBA00001024"/>
    </source>
</evidence>